<dbReference type="EMBL" id="LSMT01000179">
    <property type="protein sequence ID" value="PFX24358.1"/>
    <property type="molecule type" value="Genomic_DNA"/>
</dbReference>
<dbReference type="Proteomes" id="UP000225706">
    <property type="component" value="Unassembled WGS sequence"/>
</dbReference>
<dbReference type="GO" id="GO:0051213">
    <property type="term" value="F:dioxygenase activity"/>
    <property type="evidence" value="ECO:0007669"/>
    <property type="project" value="UniProtKB-KW"/>
</dbReference>
<dbReference type="Pfam" id="PF05721">
    <property type="entry name" value="PhyH"/>
    <property type="match status" value="1"/>
</dbReference>
<keyword evidence="2" id="KW-0223">Dioxygenase</keyword>
<proteinExistence type="predicted"/>
<keyword evidence="2" id="KW-0560">Oxidoreductase</keyword>
<name>A0A2B4S740_STYPI</name>
<dbReference type="PANTHER" id="PTHR20883">
    <property type="entry name" value="PHYTANOYL-COA DIOXYGENASE DOMAIN CONTAINING 1"/>
    <property type="match status" value="1"/>
</dbReference>
<sequence length="303" mass="34084">MTTSGLTEEQKLKYERDGYLVVEDVFDAAKVKELSDAADDFVKRSASMTNSDGNFHLEWRDNSSKPTLQRVSLPSVINPLFEEIHHDTKLLDIVCDLIGPSVRYIQHDALYFNFPQGGSFPIKWHQDWTFWPHTNKDLVVGFLSIDDSCKENGCLQVIPGSHKGPFYNHFIEDKFASEISDPMFDPSQAVHVEVPSGGISFHHPFTVHGAAANQSDRSKRYFALSFTATDAWPLIGVVGKEGKLWGPVDWDRYRSTVVRGKASRFPRMETIPVSLPVPFSTESIAPFYAHESKSIHGNPTNVL</sequence>
<reference evidence="3" key="1">
    <citation type="journal article" date="2017" name="bioRxiv">
        <title>Comparative analysis of the genomes of Stylophora pistillata and Acropora digitifera provides evidence for extensive differences between species of corals.</title>
        <authorList>
            <person name="Voolstra C.R."/>
            <person name="Li Y."/>
            <person name="Liew Y.J."/>
            <person name="Baumgarten S."/>
            <person name="Zoccola D."/>
            <person name="Flot J.-F."/>
            <person name="Tambutte S."/>
            <person name="Allemand D."/>
            <person name="Aranda M."/>
        </authorList>
    </citation>
    <scope>NUCLEOTIDE SEQUENCE [LARGE SCALE GENOMIC DNA]</scope>
</reference>
<comment type="cofactor">
    <cofactor evidence="1">
        <name>Fe cation</name>
        <dbReference type="ChEBI" id="CHEBI:24875"/>
    </cofactor>
</comment>
<evidence type="ECO:0000313" key="2">
    <source>
        <dbReference type="EMBL" id="PFX24358.1"/>
    </source>
</evidence>
<dbReference type="SUPFAM" id="SSF51197">
    <property type="entry name" value="Clavaminate synthase-like"/>
    <property type="match status" value="1"/>
</dbReference>
<comment type="caution">
    <text evidence="2">The sequence shown here is derived from an EMBL/GenBank/DDBJ whole genome shotgun (WGS) entry which is preliminary data.</text>
</comment>
<dbReference type="Gene3D" id="2.60.120.620">
    <property type="entry name" value="q2cbj1_9rhob like domain"/>
    <property type="match status" value="1"/>
</dbReference>
<accession>A0A2B4S740</accession>
<dbReference type="STRING" id="50429.A0A2B4S740"/>
<dbReference type="PANTHER" id="PTHR20883:SF46">
    <property type="entry name" value="PHYTANOYL-COA HYDROXYLASE"/>
    <property type="match status" value="1"/>
</dbReference>
<evidence type="ECO:0000313" key="3">
    <source>
        <dbReference type="Proteomes" id="UP000225706"/>
    </source>
</evidence>
<organism evidence="2 3">
    <name type="scientific">Stylophora pistillata</name>
    <name type="common">Smooth cauliflower coral</name>
    <dbReference type="NCBI Taxonomy" id="50429"/>
    <lineage>
        <taxon>Eukaryota</taxon>
        <taxon>Metazoa</taxon>
        <taxon>Cnidaria</taxon>
        <taxon>Anthozoa</taxon>
        <taxon>Hexacorallia</taxon>
        <taxon>Scleractinia</taxon>
        <taxon>Astrocoeniina</taxon>
        <taxon>Pocilloporidae</taxon>
        <taxon>Stylophora</taxon>
    </lineage>
</organism>
<dbReference type="InterPro" id="IPR008775">
    <property type="entry name" value="Phytyl_CoA_dOase-like"/>
</dbReference>
<dbReference type="OrthoDB" id="445007at2759"/>
<dbReference type="AlphaFoldDB" id="A0A2B4S740"/>
<protein>
    <submittedName>
        <fullName evidence="2">Putative alpha-ketoglutarate-dependent hypophosphite dioxygenase</fullName>
    </submittedName>
</protein>
<keyword evidence="3" id="KW-1185">Reference proteome</keyword>
<gene>
    <name evidence="2" type="primary">htxA</name>
    <name evidence="2" type="ORF">AWC38_SpisGene11072</name>
</gene>
<evidence type="ECO:0000256" key="1">
    <source>
        <dbReference type="ARBA" id="ARBA00001962"/>
    </source>
</evidence>